<sequence length="2021" mass="226788">GNFNMASSLRKGESKIESNDGEEDSFVFVYDRRSGDNPETKIHTGGLFSFNDFKGRVREALGIGASEKFVIATTNREEIHDDETWDQVDNEFTLYVLHDVNQELTAPAEERVSYLPHYDTIVKGGMYEYYASEGQNPLPYAFAELIDNALAATADNVGSRNIEIRLHFDDANPSKNYVFVIDNGKGMTSKQLNNWAIYRLSKFRRDKYGKLVNREDDDDKRSDPGMENAPRSLNSDISYFGVGGKQAIFFIGNSSRMISKAKGSNDVHELNISKEEFERKEKNRESIYSGFIRNRVPGDVSHISADDENVRRLVAEEKDKDSFTAVVVNGVNPEHIPYLKIGVKSWTRQLAHIYHYYIHGPNGNTGDGIDSRSSPFKNIDIQVKMYFKGQSQPKVINLRDIDDDMQTQFIKTAASSFEFKAKVEGTGMVEGVLRYHPFLYDKETYPSDANDPRVEPDPEEDHMYAMQDTRPARGKRAIFECYWNGRLIPYTLIDDFDWCATPKKQRNIPLECYNRTSGVLWTNDKFQVSTNKLTFIDLEMRLRDKQTVFSRVISGHEKRTAIDKELIAWLKECHELTDKQIKFTGFGGTTTRHDLPRSKQSPWSVFSSIEWAGKTYKKGQIIKLSRTLPVVYGTIKKFMLYGDHEGDVYATGGDIEVTQEPASLYDEVKVFPLTKLDRTISPQLIRKYIEEEESKLPSKLLVTWPEGNEVKHGEKRAAGRTVGDIKVEIANRKGELISKLPGTAGQAKRLLMELKVIWHSNNGDEQIVQHISQHGKTWPYWFRKMENVKNLGSHTLILQAVLNESGANMFAGRELPSHRIKFSVTEAEPEKFVVGLLDGPFRIGSPFQIPLEFQDEFNNATKPSTKFKPELEASGLELNYESCAMKGNNLVLKGIVAIGSVPTNTGKNFTLEVKIAGLEFPTQTLKIRMLPGPPSKIFVKQQGEIELENNGIPSLDVEVQDIAGNPTAQPKLNVVCKFQGVPGLPVYTVDCSNTGGGTLTGDPIQIKHMKGEQKLIAKIELPGVKGVNPTERILRVLPSSRPSTLILTYTGEDEQVVAIKNNQELHRTAGDYLKGLAFKVKDEAGKDIDIDKKLADKIKVNWTSLKNLKEFILKGTLPDVRVPNSSADSKYCHMNFTDGSGLDFSFTIRSEPGKAAIMKSKFVGGVASVRIGDVLNSQIHIVVKDKYGNEVKQLPPEAANELEVTGDGLNVPEVETSSKGSCFVVTGVRFEGGNLGLREVTFTWRDITDYVRVQLQPGAPSKIILPGWNMEQPLSVTNLKKLSTPIMVQLTDKSGNPTHEPNLRVQLAKDVGLKLTPAPIPLKTDAKGCANFGQPCVEGKRGLYEVQPKAFIGRNCISGPKIRISIQPDSSKPSELVVEYDKNVEFNIGGVLPDYVVKVLSEDDTPMNTAKTSALHMYMWPKPYAQKSEKIPPYALKQSPDPRRRNDEGGVFRFRERKIPEKAVPHCIVFSYQDGNIDIQTNQIMININPGPPAKLCPNENMGMPVVSNAKNKDLRCVFKSLTLSIQDTYGNQVGGDLDGSVTIEIIGDKKTSEIPLFQGKSNTVTCAMTKGTSCIQNIYLEENSPGKDNHQYTLRFTVKCASIPKNKAIPPYETTFQFHNNVKKQSQMASFSKERDTLKDTIEAYRSWFETAEQLVNELTVSKHEANLEEQRLRNELRKQNVPVSHLASPNTVKGLVATRTAERDTMLDKPRRMCGLQPAPKHKEVLGKIAHLAQVEDAAIARVLSWHMSADMDCVVTLTTKKAKEIYNVSNGKQQVLPIDSIYKKNVPDWNRPMPHSKVKPGWKPPGHPVYARHLLEFPLEEEHCRIVFGMLLGDTLILDTLDHANSYRQEIVKFTHCPTILTRTGDRVRSNGKFGGMMNKAVPIEKLRGAVFSEPLPVAYHAVCTQIDTLQDYCNAMERNISATNELQEQLEKQKQPDEQAKKREYEEAKEQLAEIERKMGMIPPVMKRSASNHDEEPVVKKPALTPAKSPKQSASMLGSPVTPTRQSTRKLTRKTPH</sequence>
<feature type="region of interest" description="Disordered" evidence="1">
    <location>
        <begin position="1931"/>
        <end position="2021"/>
    </location>
</feature>
<dbReference type="Pfam" id="PF26198">
    <property type="entry name" value="Ig_SMCHD1_6th"/>
    <property type="match status" value="1"/>
</dbReference>
<dbReference type="GO" id="GO:0005524">
    <property type="term" value="F:ATP binding"/>
    <property type="evidence" value="ECO:0007669"/>
    <property type="project" value="InterPro"/>
</dbReference>
<dbReference type="InterPro" id="IPR038892">
    <property type="entry name" value="SMCHD1"/>
</dbReference>
<dbReference type="Gene3D" id="1.20.1060.20">
    <property type="match status" value="1"/>
</dbReference>
<dbReference type="Pfam" id="PF26197">
    <property type="entry name" value="Ig_SMCHD1_5th"/>
    <property type="match status" value="1"/>
</dbReference>
<dbReference type="SMART" id="SM00968">
    <property type="entry name" value="SMC_hinge"/>
    <property type="match status" value="1"/>
</dbReference>
<keyword evidence="3" id="KW-1185">Reference proteome</keyword>
<dbReference type="InterPro" id="IPR036890">
    <property type="entry name" value="HATPase_C_sf"/>
</dbReference>
<dbReference type="EMBL" id="CAIIXF020000001">
    <property type="protein sequence ID" value="CAH1772323.1"/>
    <property type="molecule type" value="Genomic_DNA"/>
</dbReference>
<dbReference type="OrthoDB" id="10036779at2759"/>
<dbReference type="InterPro" id="IPR058611">
    <property type="entry name" value="Ig_SMCHD1_1st"/>
</dbReference>
<evidence type="ECO:0000313" key="3">
    <source>
        <dbReference type="Proteomes" id="UP000749559"/>
    </source>
</evidence>
<accession>A0A8J1UUT2</accession>
<organism evidence="2 3">
    <name type="scientific">Owenia fusiformis</name>
    <name type="common">Polychaete worm</name>
    <dbReference type="NCBI Taxonomy" id="6347"/>
    <lineage>
        <taxon>Eukaryota</taxon>
        <taxon>Metazoa</taxon>
        <taxon>Spiralia</taxon>
        <taxon>Lophotrochozoa</taxon>
        <taxon>Annelida</taxon>
        <taxon>Polychaeta</taxon>
        <taxon>Sedentaria</taxon>
        <taxon>Canalipalpata</taxon>
        <taxon>Sabellida</taxon>
        <taxon>Oweniida</taxon>
        <taxon>Oweniidae</taxon>
        <taxon>Owenia</taxon>
    </lineage>
</organism>
<comment type="caution">
    <text evidence="2">The sequence shown here is derived from an EMBL/GenBank/DDBJ whole genome shotgun (WGS) entry which is preliminary data.</text>
</comment>
<proteinExistence type="predicted"/>
<dbReference type="SUPFAM" id="SSF75553">
    <property type="entry name" value="Smc hinge domain"/>
    <property type="match status" value="1"/>
</dbReference>
<dbReference type="InterPro" id="IPR010935">
    <property type="entry name" value="SMC_hinge"/>
</dbReference>
<dbReference type="Pfam" id="PF26199">
    <property type="entry name" value="Ig_SMCHD1_8th"/>
    <property type="match status" value="1"/>
</dbReference>
<reference evidence="2" key="1">
    <citation type="submission" date="2022-03" db="EMBL/GenBank/DDBJ databases">
        <authorList>
            <person name="Martin C."/>
        </authorList>
    </citation>
    <scope>NUCLEOTIDE SEQUENCE</scope>
</reference>
<feature type="compositionally biased region" description="Basic and acidic residues" evidence="1">
    <location>
        <begin position="1933"/>
        <end position="1963"/>
    </location>
</feature>
<dbReference type="Gene3D" id="3.30.565.10">
    <property type="entry name" value="Histidine kinase-like ATPase, C-terminal domain"/>
    <property type="match status" value="1"/>
</dbReference>
<dbReference type="InterPro" id="IPR058616">
    <property type="entry name" value="Ig_SMCHD1_8th"/>
</dbReference>
<dbReference type="InterPro" id="IPR058617">
    <property type="entry name" value="Ig_SMCHD1_7th"/>
</dbReference>
<feature type="non-terminal residue" evidence="2">
    <location>
        <position position="1"/>
    </location>
</feature>
<dbReference type="GO" id="GO:0006302">
    <property type="term" value="P:double-strand break repair"/>
    <property type="evidence" value="ECO:0007669"/>
    <property type="project" value="InterPro"/>
</dbReference>
<dbReference type="InterPro" id="IPR058612">
    <property type="entry name" value="Ig_SMCHD1_2nd"/>
</dbReference>
<dbReference type="InterPro" id="IPR058613">
    <property type="entry name" value="Ig_SMCHD1_4th"/>
</dbReference>
<dbReference type="Pfam" id="PF06470">
    <property type="entry name" value="SMC_hinge"/>
    <property type="match status" value="1"/>
</dbReference>
<dbReference type="Pfam" id="PF13589">
    <property type="entry name" value="HATPase_c_3"/>
    <property type="match status" value="1"/>
</dbReference>
<dbReference type="PANTHER" id="PTHR22640">
    <property type="entry name" value="STRUCTURAL MAINTENANCE OF CHROMOSOMES FLEXIBLE HINGE DOMAIN-CONTAINING PROTEIN 1"/>
    <property type="match status" value="1"/>
</dbReference>
<dbReference type="InterPro" id="IPR036277">
    <property type="entry name" value="SMC_hinge_sf"/>
</dbReference>
<gene>
    <name evidence="2" type="ORF">OFUS_LOCUS101</name>
</gene>
<dbReference type="GO" id="GO:0005694">
    <property type="term" value="C:chromosome"/>
    <property type="evidence" value="ECO:0007669"/>
    <property type="project" value="InterPro"/>
</dbReference>
<dbReference type="InterPro" id="IPR055109">
    <property type="entry name" value="SMCHD1_S5"/>
</dbReference>
<dbReference type="InterPro" id="IPR058614">
    <property type="entry name" value="Ig_SMCHD1_5th"/>
</dbReference>
<dbReference type="GO" id="GO:0051276">
    <property type="term" value="P:chromosome organization"/>
    <property type="evidence" value="ECO:0007669"/>
    <property type="project" value="InterPro"/>
</dbReference>
<evidence type="ECO:0000313" key="2">
    <source>
        <dbReference type="EMBL" id="CAH1772323.1"/>
    </source>
</evidence>
<name>A0A8J1UUT2_OWEFU</name>
<dbReference type="Pfam" id="PF22899">
    <property type="entry name" value="SMCHD1_S5"/>
    <property type="match status" value="1"/>
</dbReference>
<feature type="compositionally biased region" description="Polar residues" evidence="1">
    <location>
        <begin position="1994"/>
        <end position="2010"/>
    </location>
</feature>
<protein>
    <submittedName>
        <fullName evidence="2">Uncharacterized protein</fullName>
    </submittedName>
</protein>
<evidence type="ECO:0000256" key="1">
    <source>
        <dbReference type="SAM" id="MobiDB-lite"/>
    </source>
</evidence>
<dbReference type="Pfam" id="PF26194">
    <property type="entry name" value="Ig_SMCHD1_1st"/>
    <property type="match status" value="1"/>
</dbReference>
<dbReference type="Pfam" id="PF26196">
    <property type="entry name" value="Ig_SMCHD1_4th"/>
    <property type="match status" value="1"/>
</dbReference>
<dbReference type="Pfam" id="PF26195">
    <property type="entry name" value="Ig_SMCHD1_2nd"/>
    <property type="match status" value="1"/>
</dbReference>
<dbReference type="Proteomes" id="UP000749559">
    <property type="component" value="Unassembled WGS sequence"/>
</dbReference>
<dbReference type="SUPFAM" id="SSF55874">
    <property type="entry name" value="ATPase domain of HSP90 chaperone/DNA topoisomerase II/histidine kinase"/>
    <property type="match status" value="1"/>
</dbReference>
<dbReference type="PANTHER" id="PTHR22640:SF2">
    <property type="entry name" value="STRUCTURAL MAINTENANCE OF CHROMOSOMES FLEXIBLE HINGE DOMAIN-CONTAINING PROTEIN 1"/>
    <property type="match status" value="1"/>
</dbReference>
<feature type="compositionally biased region" description="Basic residues" evidence="1">
    <location>
        <begin position="2011"/>
        <end position="2021"/>
    </location>
</feature>
<dbReference type="Pfam" id="PF26201">
    <property type="entry name" value="Ig_SMCHD1_7th"/>
    <property type="match status" value="1"/>
</dbReference>
<dbReference type="InterPro" id="IPR058615">
    <property type="entry name" value="Ig_SMCHD1_6th"/>
</dbReference>
<dbReference type="Gene3D" id="3.30.70.1620">
    <property type="match status" value="1"/>
</dbReference>